<proteinExistence type="inferred from homology"/>
<accession>A0A6A5VQ45</accession>
<dbReference type="GO" id="GO:0020037">
    <property type="term" value="F:heme binding"/>
    <property type="evidence" value="ECO:0007669"/>
    <property type="project" value="InterPro"/>
</dbReference>
<dbReference type="InterPro" id="IPR002403">
    <property type="entry name" value="Cyt_P450_E_grp-IV"/>
</dbReference>
<dbReference type="AlphaFoldDB" id="A0A6A5VQ45"/>
<evidence type="ECO:0000256" key="2">
    <source>
        <dbReference type="ARBA" id="ARBA00005179"/>
    </source>
</evidence>
<comment type="similarity">
    <text evidence="3">Belongs to the cytochrome P450 family.</text>
</comment>
<keyword evidence="4" id="KW-0349">Heme</keyword>
<reference evidence="9" key="1">
    <citation type="journal article" date="2020" name="Stud. Mycol.">
        <title>101 Dothideomycetes genomes: a test case for predicting lifestyles and emergence of pathogens.</title>
        <authorList>
            <person name="Haridas S."/>
            <person name="Albert R."/>
            <person name="Binder M."/>
            <person name="Bloem J."/>
            <person name="Labutti K."/>
            <person name="Salamov A."/>
            <person name="Andreopoulos B."/>
            <person name="Baker S."/>
            <person name="Barry K."/>
            <person name="Bills G."/>
            <person name="Bluhm B."/>
            <person name="Cannon C."/>
            <person name="Castanera R."/>
            <person name="Culley D."/>
            <person name="Daum C."/>
            <person name="Ezra D."/>
            <person name="Gonzalez J."/>
            <person name="Henrissat B."/>
            <person name="Kuo A."/>
            <person name="Liang C."/>
            <person name="Lipzen A."/>
            <person name="Lutzoni F."/>
            <person name="Magnuson J."/>
            <person name="Mondo S."/>
            <person name="Nolan M."/>
            <person name="Ohm R."/>
            <person name="Pangilinan J."/>
            <person name="Park H.-J."/>
            <person name="Ramirez L."/>
            <person name="Alfaro M."/>
            <person name="Sun H."/>
            <person name="Tritt A."/>
            <person name="Yoshinaga Y."/>
            <person name="Zwiers L.-H."/>
            <person name="Turgeon B."/>
            <person name="Goodwin S."/>
            <person name="Spatafora J."/>
            <person name="Crous P."/>
            <person name="Grigoriev I."/>
        </authorList>
    </citation>
    <scope>NUCLEOTIDE SEQUENCE</scope>
    <source>
        <strain evidence="9">CBS 107.79</strain>
    </source>
</reference>
<dbReference type="PANTHER" id="PTHR24305">
    <property type="entry name" value="CYTOCHROME P450"/>
    <property type="match status" value="1"/>
</dbReference>
<dbReference type="OrthoDB" id="10029320at2759"/>
<dbReference type="GO" id="GO:0004497">
    <property type="term" value="F:monooxygenase activity"/>
    <property type="evidence" value="ECO:0007669"/>
    <property type="project" value="UniProtKB-KW"/>
</dbReference>
<evidence type="ECO:0000313" key="10">
    <source>
        <dbReference type="Proteomes" id="UP000800036"/>
    </source>
</evidence>
<dbReference type="SUPFAM" id="SSF48264">
    <property type="entry name" value="Cytochrome P450"/>
    <property type="match status" value="1"/>
</dbReference>
<dbReference type="PRINTS" id="PR00385">
    <property type="entry name" value="P450"/>
</dbReference>
<dbReference type="PANTHER" id="PTHR24305:SF107">
    <property type="entry name" value="P450, PUTATIVE (EUROFUNG)-RELATED"/>
    <property type="match status" value="1"/>
</dbReference>
<dbReference type="GO" id="GO:0005506">
    <property type="term" value="F:iron ion binding"/>
    <property type="evidence" value="ECO:0007669"/>
    <property type="project" value="InterPro"/>
</dbReference>
<evidence type="ECO:0000256" key="5">
    <source>
        <dbReference type="ARBA" id="ARBA00022723"/>
    </source>
</evidence>
<evidence type="ECO:0000256" key="3">
    <source>
        <dbReference type="ARBA" id="ARBA00010617"/>
    </source>
</evidence>
<organism evidence="9 10">
    <name type="scientific">Bimuria novae-zelandiae CBS 107.79</name>
    <dbReference type="NCBI Taxonomy" id="1447943"/>
    <lineage>
        <taxon>Eukaryota</taxon>
        <taxon>Fungi</taxon>
        <taxon>Dikarya</taxon>
        <taxon>Ascomycota</taxon>
        <taxon>Pezizomycotina</taxon>
        <taxon>Dothideomycetes</taxon>
        <taxon>Pleosporomycetidae</taxon>
        <taxon>Pleosporales</taxon>
        <taxon>Massarineae</taxon>
        <taxon>Didymosphaeriaceae</taxon>
        <taxon>Bimuria</taxon>
    </lineage>
</organism>
<sequence length="501" mass="56905">MAFSLSEAGVTFAAIYLSVVVYTVTNGRPARRYVDQLRKRGLVHAVTKLPSDAVIDNMITAVSRDFPETDMFYLDFWPLSVPTHVITNPEAAIQANQMHNLDKPPLLHDLMMDLAGGPHMFMTSEKDENYILSLVPRIVEEVSTYSEMLRSRADDGNMFSLDEATLRLTFDLIGRTVLDSKLGYQGGPNPLADAMRSQIFWHSFGNEVNPWTRWHPLGDNRYIGEELDKRYAEKRNAAVGDKNRSVISLALDSYLQDTHTNAESNKMDDVLRRYATYQIRIFLFAGHDSTSTTICYCYYLLSKNPEAMALIRKEHNEVLGTDVSSAAAQISAKPNLLNKLPYTTAVIKETLRPSSMRLGRPGVELTDRHGARYPEEGCHVWILHMALHRNPRYWPEPNAFKPERWLVGPEHPLHPAKGAWRPFEHGIRNYIGQTLAMVNVKTLLALTLTEFDVKDAYVDWDATHPTRNLKRVDGERAYCTERGGMHPADGFPCKVLVRDRE</sequence>
<dbReference type="EMBL" id="ML976660">
    <property type="protein sequence ID" value="KAF1978689.1"/>
    <property type="molecule type" value="Genomic_DNA"/>
</dbReference>
<keyword evidence="7" id="KW-0408">Iron</keyword>
<evidence type="ECO:0000256" key="1">
    <source>
        <dbReference type="ARBA" id="ARBA00001971"/>
    </source>
</evidence>
<comment type="cofactor">
    <cofactor evidence="1">
        <name>heme</name>
        <dbReference type="ChEBI" id="CHEBI:30413"/>
    </cofactor>
</comment>
<keyword evidence="8" id="KW-0503">Monooxygenase</keyword>
<dbReference type="Pfam" id="PF00067">
    <property type="entry name" value="p450"/>
    <property type="match status" value="1"/>
</dbReference>
<evidence type="ECO:0000256" key="4">
    <source>
        <dbReference type="ARBA" id="ARBA00022617"/>
    </source>
</evidence>
<comment type="pathway">
    <text evidence="2">Secondary metabolite biosynthesis.</text>
</comment>
<name>A0A6A5VQ45_9PLEO</name>
<evidence type="ECO:0000313" key="9">
    <source>
        <dbReference type="EMBL" id="KAF1978689.1"/>
    </source>
</evidence>
<keyword evidence="6" id="KW-0560">Oxidoreductase</keyword>
<evidence type="ECO:0000256" key="8">
    <source>
        <dbReference type="ARBA" id="ARBA00023033"/>
    </source>
</evidence>
<dbReference type="Gene3D" id="1.10.630.10">
    <property type="entry name" value="Cytochrome P450"/>
    <property type="match status" value="1"/>
</dbReference>
<keyword evidence="5" id="KW-0479">Metal-binding</keyword>
<protein>
    <submittedName>
        <fullName evidence="9">Cytochrome P450</fullName>
    </submittedName>
</protein>
<evidence type="ECO:0000256" key="7">
    <source>
        <dbReference type="ARBA" id="ARBA00023004"/>
    </source>
</evidence>
<dbReference type="InterPro" id="IPR001128">
    <property type="entry name" value="Cyt_P450"/>
</dbReference>
<gene>
    <name evidence="9" type="ORF">BU23DRAFT_577486</name>
</gene>
<dbReference type="CDD" id="cd11051">
    <property type="entry name" value="CYP59-like"/>
    <property type="match status" value="1"/>
</dbReference>
<keyword evidence="10" id="KW-1185">Reference proteome</keyword>
<dbReference type="GO" id="GO:0016705">
    <property type="term" value="F:oxidoreductase activity, acting on paired donors, with incorporation or reduction of molecular oxygen"/>
    <property type="evidence" value="ECO:0007669"/>
    <property type="project" value="InterPro"/>
</dbReference>
<dbReference type="PRINTS" id="PR00465">
    <property type="entry name" value="EP450IV"/>
</dbReference>
<dbReference type="InterPro" id="IPR050121">
    <property type="entry name" value="Cytochrome_P450_monoxygenase"/>
</dbReference>
<dbReference type="Proteomes" id="UP000800036">
    <property type="component" value="Unassembled WGS sequence"/>
</dbReference>
<dbReference type="InterPro" id="IPR036396">
    <property type="entry name" value="Cyt_P450_sf"/>
</dbReference>
<evidence type="ECO:0000256" key="6">
    <source>
        <dbReference type="ARBA" id="ARBA00023002"/>
    </source>
</evidence>